<dbReference type="EMBL" id="JXAL01000026">
    <property type="protein sequence ID" value="KIL34874.1"/>
    <property type="molecule type" value="Genomic_DNA"/>
</dbReference>
<sequence length="230" mass="25952">MAFWLWLMLALLVVLALIVAAMLSRIRVRVRYSHSGRMDHLVVAMEALYGLFRYQIIIPSIIIRGWNVIYSERTKRPLTGETELKSIKQPIGTGKISRLIKVYRTVIRPRPALRQTVMSALKKLECTRWRLDFRVGTGDPASTGVTTGLLWAVSGCIVGAASQLITLKTSPQGRIEPNYCGTEFAVVWESDYEIRLAAAMWSTMKLGTKAIEMGKSLRYWTHLLQGPKQA</sequence>
<gene>
    <name evidence="1" type="ORF">SD71_17910</name>
</gene>
<proteinExistence type="predicted"/>
<comment type="caution">
    <text evidence="1">The sequence shown here is derived from an EMBL/GenBank/DDBJ whole genome shotgun (WGS) entry which is preliminary data.</text>
</comment>
<protein>
    <recommendedName>
        <fullName evidence="3">DUF2953 domain-containing protein</fullName>
    </recommendedName>
</protein>
<evidence type="ECO:0000313" key="2">
    <source>
        <dbReference type="Proteomes" id="UP000054526"/>
    </source>
</evidence>
<keyword evidence="2" id="KW-1185">Reference proteome</keyword>
<evidence type="ECO:0000313" key="1">
    <source>
        <dbReference type="EMBL" id="KIL34874.1"/>
    </source>
</evidence>
<reference evidence="1 2" key="1">
    <citation type="submission" date="2014-12" db="EMBL/GenBank/DDBJ databases">
        <title>Draft genome sequence of Cohnella kolymensis strain B-2846.</title>
        <authorList>
            <person name="Karlyshev A.V."/>
            <person name="Kudryashova E.B."/>
        </authorList>
    </citation>
    <scope>NUCLEOTIDE SEQUENCE [LARGE SCALE GENOMIC DNA]</scope>
    <source>
        <strain evidence="1 2">VKM B-2846</strain>
    </source>
</reference>
<dbReference type="Pfam" id="PF11167">
    <property type="entry name" value="DUF2953"/>
    <property type="match status" value="1"/>
</dbReference>
<dbReference type="Proteomes" id="UP000054526">
    <property type="component" value="Unassembled WGS sequence"/>
</dbReference>
<dbReference type="RefSeq" id="WP_041066134.1">
    <property type="nucleotide sequence ID" value="NZ_JXAL01000026.1"/>
</dbReference>
<accession>A0ABR5A1D5</accession>
<organism evidence="1 2">
    <name type="scientific">Cohnella kolymensis</name>
    <dbReference type="NCBI Taxonomy" id="1590652"/>
    <lineage>
        <taxon>Bacteria</taxon>
        <taxon>Bacillati</taxon>
        <taxon>Bacillota</taxon>
        <taxon>Bacilli</taxon>
        <taxon>Bacillales</taxon>
        <taxon>Paenibacillaceae</taxon>
        <taxon>Cohnella</taxon>
    </lineage>
</organism>
<dbReference type="InterPro" id="IPR021338">
    <property type="entry name" value="DUF2953"/>
</dbReference>
<name>A0ABR5A1D5_9BACL</name>
<evidence type="ECO:0008006" key="3">
    <source>
        <dbReference type="Google" id="ProtNLM"/>
    </source>
</evidence>